<name>A0AC58HVY7_DANRE</name>
<organism evidence="1 2">
    <name type="scientific">Danio rerio</name>
    <name type="common">Zebrafish</name>
    <name type="synonym">Brachydanio rerio</name>
    <dbReference type="NCBI Taxonomy" id="7955"/>
    <lineage>
        <taxon>Eukaryota</taxon>
        <taxon>Metazoa</taxon>
        <taxon>Chordata</taxon>
        <taxon>Craniata</taxon>
        <taxon>Vertebrata</taxon>
        <taxon>Euteleostomi</taxon>
        <taxon>Actinopterygii</taxon>
        <taxon>Neopterygii</taxon>
        <taxon>Teleostei</taxon>
        <taxon>Ostariophysi</taxon>
        <taxon>Cypriniformes</taxon>
        <taxon>Danionidae</taxon>
        <taxon>Danioninae</taxon>
        <taxon>Danio</taxon>
    </lineage>
</organism>
<dbReference type="RefSeq" id="XP_073786154.1">
    <property type="nucleotide sequence ID" value="XM_073930053.1"/>
</dbReference>
<protein>
    <submittedName>
        <fullName evidence="2">tRNA-splicing endonuclease subunit Sen34 isoform X1</fullName>
    </submittedName>
</protein>
<reference evidence="2" key="1">
    <citation type="submission" date="2025-08" db="UniProtKB">
        <authorList>
            <consortium name="RefSeq"/>
        </authorList>
    </citation>
    <scope>IDENTIFICATION</scope>
    <source>
        <strain evidence="2">Tuebingen</strain>
        <tissue evidence="2">Fibroblasts and whole tissue</tissue>
    </source>
</reference>
<keyword evidence="2" id="KW-0255">Endonuclease</keyword>
<sequence length="308" mass="34400">MDGDPAVMKVPRSSSVEVKEDMDTKSEKQATRDALIDISFCGSTPMLWKVSDMKKCRSEGVIGALVGSLARQPRQNVRLGRPLELRPEEALLLLEKEKSTAAVRLDTQQDCEDEEAHSEAVRLYEAGLESSYQEQCVLALEDKKKTLNRVMNEKENGTEGSGSAVRERLEALDQSFSFPWSAMAVQLCTARSGFSHCPEERSFHSTDCPMPRDEHLNTRFSVYRDLRNKGYYLTSAGKFGGDFLVYPGDPLRFHAHYIALCVSLDEEMPVCDILAIARLGSNVKKTVLLCSPQEGDVVYSSLQWSSMV</sequence>
<dbReference type="Proteomes" id="UP000000437">
    <property type="component" value="Chromosome 18"/>
</dbReference>
<keyword evidence="1" id="KW-1185">Reference proteome</keyword>
<proteinExistence type="predicted"/>
<evidence type="ECO:0000313" key="1">
    <source>
        <dbReference type="Proteomes" id="UP000000437"/>
    </source>
</evidence>
<keyword evidence="2" id="KW-0378">Hydrolase</keyword>
<evidence type="ECO:0000313" key="2">
    <source>
        <dbReference type="RefSeq" id="XP_073786154.1"/>
    </source>
</evidence>
<accession>A0AC58HVY7</accession>
<gene>
    <name evidence="2" type="primary">tsen34</name>
</gene>
<keyword evidence="2" id="KW-0540">Nuclease</keyword>